<accession>A0A855H0M8</accession>
<dbReference type="HAMAP" id="MF_00316">
    <property type="entry name" value="MobA"/>
    <property type="match status" value="1"/>
</dbReference>
<dbReference type="Pfam" id="PF12804">
    <property type="entry name" value="NTP_transf_3"/>
    <property type="match status" value="1"/>
</dbReference>
<dbReference type="GO" id="GO:0005737">
    <property type="term" value="C:cytoplasm"/>
    <property type="evidence" value="ECO:0007669"/>
    <property type="project" value="UniProtKB-SubCell"/>
</dbReference>
<comment type="cofactor">
    <cofactor evidence="8">
        <name>Mg(2+)</name>
        <dbReference type="ChEBI" id="CHEBI:18420"/>
    </cofactor>
</comment>
<dbReference type="NCBIfam" id="NF001457">
    <property type="entry name" value="PRK00317.1-3"/>
    <property type="match status" value="1"/>
</dbReference>
<reference evidence="10 11" key="1">
    <citation type="submission" date="2017-12" db="EMBL/GenBank/DDBJ databases">
        <title>Genomics of Macrococcus caseolyticus.</title>
        <authorList>
            <person name="MacFadyen A.C."/>
            <person name="Paterson G.K."/>
        </authorList>
    </citation>
    <scope>NUCLEOTIDE SEQUENCE [LARGE SCALE GENOMIC DNA]</scope>
    <source>
        <strain evidence="10 11">5788_EF188</strain>
    </source>
</reference>
<dbReference type="EC" id="2.7.7.77" evidence="8"/>
<dbReference type="InterPro" id="IPR029044">
    <property type="entry name" value="Nucleotide-diphossugar_trans"/>
</dbReference>
<evidence type="ECO:0000256" key="1">
    <source>
        <dbReference type="ARBA" id="ARBA00022490"/>
    </source>
</evidence>
<evidence type="ECO:0000256" key="6">
    <source>
        <dbReference type="ARBA" id="ARBA00023134"/>
    </source>
</evidence>
<dbReference type="CDD" id="cd02503">
    <property type="entry name" value="MobA"/>
    <property type="match status" value="1"/>
</dbReference>
<evidence type="ECO:0000259" key="9">
    <source>
        <dbReference type="Pfam" id="PF12804"/>
    </source>
</evidence>
<comment type="domain">
    <text evidence="8">The N-terminal domain determines nucleotide recognition and specific binding, while the C-terminal domain determines the specific binding to the target protein.</text>
</comment>
<dbReference type="GO" id="GO:0061603">
    <property type="term" value="F:molybdenum cofactor guanylyltransferase activity"/>
    <property type="evidence" value="ECO:0007669"/>
    <property type="project" value="UniProtKB-EC"/>
</dbReference>
<dbReference type="Gene3D" id="3.90.550.10">
    <property type="entry name" value="Spore Coat Polysaccharide Biosynthesis Protein SpsA, Chain A"/>
    <property type="match status" value="1"/>
</dbReference>
<comment type="caution">
    <text evidence="8">Lacks conserved residue(s) required for the propagation of feature annotation.</text>
</comment>
<comment type="similarity">
    <text evidence="8">Belongs to the MobA family.</text>
</comment>
<dbReference type="InterPro" id="IPR013482">
    <property type="entry name" value="Molybde_CF_guanTrfase"/>
</dbReference>
<evidence type="ECO:0000313" key="11">
    <source>
        <dbReference type="Proteomes" id="UP000233482"/>
    </source>
</evidence>
<keyword evidence="1 8" id="KW-0963">Cytoplasm</keyword>
<dbReference type="AlphaFoldDB" id="A0A855H0M8"/>
<organism evidence="10 11">
    <name type="scientific">Macrococcoides caseolyticum</name>
    <dbReference type="NCBI Taxonomy" id="69966"/>
    <lineage>
        <taxon>Bacteria</taxon>
        <taxon>Bacillati</taxon>
        <taxon>Bacillota</taxon>
        <taxon>Bacilli</taxon>
        <taxon>Bacillales</taxon>
        <taxon>Staphylococcaceae</taxon>
        <taxon>Macrococcoides</taxon>
    </lineage>
</organism>
<keyword evidence="5 8" id="KW-0460">Magnesium</keyword>
<dbReference type="EMBL" id="PIXC01000003">
    <property type="protein sequence ID" value="PKE27043.1"/>
    <property type="molecule type" value="Genomic_DNA"/>
</dbReference>
<evidence type="ECO:0000256" key="4">
    <source>
        <dbReference type="ARBA" id="ARBA00022741"/>
    </source>
</evidence>
<evidence type="ECO:0000256" key="3">
    <source>
        <dbReference type="ARBA" id="ARBA00022723"/>
    </source>
</evidence>
<evidence type="ECO:0000256" key="2">
    <source>
        <dbReference type="ARBA" id="ARBA00022679"/>
    </source>
</evidence>
<dbReference type="Proteomes" id="UP000233482">
    <property type="component" value="Unassembled WGS sequence"/>
</dbReference>
<gene>
    <name evidence="8" type="primary">mobA</name>
    <name evidence="10" type="ORF">CW686_02390</name>
</gene>
<feature type="binding site" evidence="8">
    <location>
        <position position="72"/>
    </location>
    <ligand>
        <name>GTP</name>
        <dbReference type="ChEBI" id="CHEBI:37565"/>
    </ligand>
</feature>
<feature type="domain" description="MobA-like NTP transferase" evidence="9">
    <location>
        <begin position="3"/>
        <end position="155"/>
    </location>
</feature>
<dbReference type="RefSeq" id="WP_101144314.1">
    <property type="nucleotide sequence ID" value="NZ_CP073801.1"/>
</dbReference>
<feature type="binding site" evidence="8">
    <location>
        <position position="101"/>
    </location>
    <ligand>
        <name>Mg(2+)</name>
        <dbReference type="ChEBI" id="CHEBI:18420"/>
    </ligand>
</feature>
<comment type="function">
    <text evidence="8">Transfers a GMP moiety from GTP to Mo-molybdopterin (Mo-MPT) cofactor (Moco or molybdenum cofactor) to form Mo-molybdopterin guanine dinucleotide (Mo-MGD) cofactor.</text>
</comment>
<sequence>MIGVILAGGASTRFGSNKALHKIEGKPFYEHVYETFKESDVSRIVLSTNKKMTAYFESEIKEKQLDMHVVTDIEADCGPMSGIYTVMEASVSESYFVVSVDTPFITTEAINYLISCFNTRSVNALCYKDDLQVHRTIAIYHRSLLPVIQESMKQKRYALKQLTVEAQFIPVSEVSDESEWYANINTKNDLQSVRRVTNGTNNR</sequence>
<keyword evidence="6 8" id="KW-0342">GTP-binding</keyword>
<evidence type="ECO:0000313" key="10">
    <source>
        <dbReference type="EMBL" id="PKE27043.1"/>
    </source>
</evidence>
<protein>
    <recommendedName>
        <fullName evidence="8">Probable molybdenum cofactor guanylyltransferase</fullName>
        <shortName evidence="8">MoCo guanylyltransferase</shortName>
        <ecNumber evidence="8">2.7.7.77</ecNumber>
    </recommendedName>
    <alternativeName>
        <fullName evidence="8">GTP:molybdopterin guanylyltransferase</fullName>
    </alternativeName>
    <alternativeName>
        <fullName evidence="8">Mo-MPT guanylyltransferase</fullName>
    </alternativeName>
    <alternativeName>
        <fullName evidence="8">Molybdopterin guanylyltransferase</fullName>
    </alternativeName>
    <alternativeName>
        <fullName evidence="8">Molybdopterin-guanine dinucleotide synthase</fullName>
        <shortName evidence="8">MGD synthase</shortName>
    </alternativeName>
</protein>
<dbReference type="InterPro" id="IPR025877">
    <property type="entry name" value="MobA-like_NTP_Trfase"/>
</dbReference>
<comment type="subcellular location">
    <subcellularLocation>
        <location evidence="8">Cytoplasm</location>
    </subcellularLocation>
</comment>
<dbReference type="GO" id="GO:0005525">
    <property type="term" value="F:GTP binding"/>
    <property type="evidence" value="ECO:0007669"/>
    <property type="project" value="UniProtKB-UniRule"/>
</dbReference>
<keyword evidence="3 8" id="KW-0479">Metal-binding</keyword>
<dbReference type="SUPFAM" id="SSF53448">
    <property type="entry name" value="Nucleotide-diphospho-sugar transferases"/>
    <property type="match status" value="1"/>
</dbReference>
<feature type="binding site" evidence="8">
    <location>
        <position position="18"/>
    </location>
    <ligand>
        <name>GTP</name>
        <dbReference type="ChEBI" id="CHEBI:37565"/>
    </ligand>
</feature>
<keyword evidence="10" id="KW-0548">Nucleotidyltransferase</keyword>
<dbReference type="PANTHER" id="PTHR19136:SF81">
    <property type="entry name" value="MOLYBDENUM COFACTOR GUANYLYLTRANSFERASE"/>
    <property type="match status" value="1"/>
</dbReference>
<evidence type="ECO:0000256" key="7">
    <source>
        <dbReference type="ARBA" id="ARBA00023150"/>
    </source>
</evidence>
<evidence type="ECO:0000256" key="5">
    <source>
        <dbReference type="ARBA" id="ARBA00022842"/>
    </source>
</evidence>
<feature type="binding site" evidence="8">
    <location>
        <begin position="6"/>
        <end position="8"/>
    </location>
    <ligand>
        <name>GTP</name>
        <dbReference type="ChEBI" id="CHEBI:37565"/>
    </ligand>
</feature>
<comment type="caution">
    <text evidence="10">The sequence shown here is derived from an EMBL/GenBank/DDBJ whole genome shotgun (WGS) entry which is preliminary data.</text>
</comment>
<comment type="catalytic activity">
    <reaction evidence="8">
        <text>Mo-molybdopterin + GTP + H(+) = Mo-molybdopterin guanine dinucleotide + diphosphate</text>
        <dbReference type="Rhea" id="RHEA:34243"/>
        <dbReference type="ChEBI" id="CHEBI:15378"/>
        <dbReference type="ChEBI" id="CHEBI:33019"/>
        <dbReference type="ChEBI" id="CHEBI:37565"/>
        <dbReference type="ChEBI" id="CHEBI:71302"/>
        <dbReference type="ChEBI" id="CHEBI:71310"/>
        <dbReference type="EC" id="2.7.7.77"/>
    </reaction>
</comment>
<dbReference type="GO" id="GO:0046872">
    <property type="term" value="F:metal ion binding"/>
    <property type="evidence" value="ECO:0007669"/>
    <property type="project" value="UniProtKB-KW"/>
</dbReference>
<keyword evidence="7 8" id="KW-0501">Molybdenum cofactor biosynthesis</keyword>
<dbReference type="GO" id="GO:0006777">
    <property type="term" value="P:Mo-molybdopterin cofactor biosynthetic process"/>
    <property type="evidence" value="ECO:0007669"/>
    <property type="project" value="UniProtKB-KW"/>
</dbReference>
<evidence type="ECO:0000256" key="8">
    <source>
        <dbReference type="HAMAP-Rule" id="MF_00316"/>
    </source>
</evidence>
<keyword evidence="2 8" id="KW-0808">Transferase</keyword>
<keyword evidence="4 8" id="KW-0547">Nucleotide-binding</keyword>
<proteinExistence type="inferred from homology"/>
<dbReference type="PANTHER" id="PTHR19136">
    <property type="entry name" value="MOLYBDENUM COFACTOR GUANYLYLTRANSFERASE"/>
    <property type="match status" value="1"/>
</dbReference>
<feature type="binding site" evidence="8">
    <location>
        <position position="101"/>
    </location>
    <ligand>
        <name>GTP</name>
        <dbReference type="ChEBI" id="CHEBI:37565"/>
    </ligand>
</feature>
<name>A0A855H0M8_9STAP</name>